<keyword evidence="1" id="KW-0418">Kinase</keyword>
<dbReference type="Gene3D" id="3.30.420.40">
    <property type="match status" value="2"/>
</dbReference>
<dbReference type="InterPro" id="IPR049874">
    <property type="entry name" value="ROK_cs"/>
</dbReference>
<dbReference type="PROSITE" id="PS01125">
    <property type="entry name" value="ROK"/>
    <property type="match status" value="1"/>
</dbReference>
<dbReference type="SUPFAM" id="SSF53067">
    <property type="entry name" value="Actin-like ATPase domain"/>
    <property type="match status" value="1"/>
</dbReference>
<reference evidence="1 2" key="1">
    <citation type="submission" date="2017-04" db="EMBL/GenBank/DDBJ databases">
        <authorList>
            <person name="Afonso C.L."/>
            <person name="Miller P.J."/>
            <person name="Scott M.A."/>
            <person name="Spackman E."/>
            <person name="Goraichik I."/>
            <person name="Dimitrov K.M."/>
            <person name="Suarez D.L."/>
            <person name="Swayne D.E."/>
        </authorList>
    </citation>
    <scope>NUCLEOTIDE SEQUENCE [LARGE SCALE GENOMIC DNA]</scope>
    <source>
        <strain evidence="1 2">A2P</strain>
    </source>
</reference>
<dbReference type="EMBL" id="FXAK01000008">
    <property type="protein sequence ID" value="SMF87509.1"/>
    <property type="molecule type" value="Genomic_DNA"/>
</dbReference>
<dbReference type="GO" id="GO:0004396">
    <property type="term" value="F:hexokinase activity"/>
    <property type="evidence" value="ECO:0007669"/>
    <property type="project" value="TreeGrafter"/>
</dbReference>
<evidence type="ECO:0000313" key="2">
    <source>
        <dbReference type="Proteomes" id="UP000192936"/>
    </source>
</evidence>
<dbReference type="Pfam" id="PF00480">
    <property type="entry name" value="ROK"/>
    <property type="match status" value="1"/>
</dbReference>
<dbReference type="RefSeq" id="WP_143266896.1">
    <property type="nucleotide sequence ID" value="NZ_FXAK01000008.1"/>
</dbReference>
<sequence length="334" mass="34191">MAATGSQSAGTGFGAGPGTDYASGHRIGIDLGGTKTEGILLDRQGNQLARHRVPTPKGDYDGTIATIGDLVARLEGEIPHGHKATVGLGIPGAISPATGLVKNANSTWLIGRDFTRDLTQALGRPVRIENDANCLAVSEATDGAGAGCGVVFAAILGTGCGAGIVVHGRVLGGRNAIAGEWGHNPLPWPTDAERPGPACYCGRHGCLETFVSGPAVAADHFAATGERLDAATILARAADQTAANDGCRATANRLVGRLARGLAAVANLLDPDVIVLGGGLSNAELLYERLPAAMQPWAFSDRLDTPVRRARHGDSSGVRGAAWLWRPGELPDGT</sequence>
<dbReference type="CDD" id="cd24066">
    <property type="entry name" value="ASKHA_NBD_ROK_EcFRK-like"/>
    <property type="match status" value="1"/>
</dbReference>
<protein>
    <submittedName>
        <fullName evidence="1">Fructokinase</fullName>
    </submittedName>
</protein>
<gene>
    <name evidence="1" type="ORF">SAMN02982917_6303</name>
</gene>
<proteinExistence type="predicted"/>
<organism evidence="1 2">
    <name type="scientific">Azospirillum oryzae</name>
    <dbReference type="NCBI Taxonomy" id="286727"/>
    <lineage>
        <taxon>Bacteria</taxon>
        <taxon>Pseudomonadati</taxon>
        <taxon>Pseudomonadota</taxon>
        <taxon>Alphaproteobacteria</taxon>
        <taxon>Rhodospirillales</taxon>
        <taxon>Azospirillaceae</taxon>
        <taxon>Azospirillum</taxon>
    </lineage>
</organism>
<dbReference type="InterPro" id="IPR000600">
    <property type="entry name" value="ROK"/>
</dbReference>
<dbReference type="PANTHER" id="PTHR18964">
    <property type="entry name" value="ROK (REPRESSOR, ORF, KINASE) FAMILY"/>
    <property type="match status" value="1"/>
</dbReference>
<dbReference type="OrthoDB" id="9810372at2"/>
<dbReference type="AlphaFoldDB" id="A0A1X7HKJ6"/>
<dbReference type="Proteomes" id="UP000192936">
    <property type="component" value="Unassembled WGS sequence"/>
</dbReference>
<dbReference type="InterPro" id="IPR043129">
    <property type="entry name" value="ATPase_NBD"/>
</dbReference>
<dbReference type="STRING" id="286727.SAMN02982917_6303"/>
<evidence type="ECO:0000313" key="1">
    <source>
        <dbReference type="EMBL" id="SMF87509.1"/>
    </source>
</evidence>
<name>A0A1X7HKJ6_9PROT</name>
<dbReference type="PANTHER" id="PTHR18964:SF174">
    <property type="entry name" value="D-ALLOSE KINASE-RELATED"/>
    <property type="match status" value="1"/>
</dbReference>
<accession>A0A1X7HKJ6</accession>
<keyword evidence="1" id="KW-0808">Transferase</keyword>